<organism evidence="2">
    <name type="scientific">Cucumis melo</name>
    <name type="common">Muskmelon</name>
    <dbReference type="NCBI Taxonomy" id="3656"/>
    <lineage>
        <taxon>Eukaryota</taxon>
        <taxon>Viridiplantae</taxon>
        <taxon>Streptophyta</taxon>
        <taxon>Embryophyta</taxon>
        <taxon>Tracheophyta</taxon>
        <taxon>Spermatophyta</taxon>
        <taxon>Magnoliopsida</taxon>
        <taxon>eudicotyledons</taxon>
        <taxon>Gunneridae</taxon>
        <taxon>Pentapetalae</taxon>
        <taxon>rosids</taxon>
        <taxon>fabids</taxon>
        <taxon>Cucurbitales</taxon>
        <taxon>Cucurbitaceae</taxon>
        <taxon>Benincaseae</taxon>
        <taxon>Cucumis</taxon>
    </lineage>
</organism>
<feature type="region of interest" description="Disordered" evidence="1">
    <location>
        <begin position="71"/>
        <end position="102"/>
    </location>
</feature>
<proteinExistence type="predicted"/>
<feature type="compositionally biased region" description="Basic and acidic residues" evidence="1">
    <location>
        <begin position="85"/>
        <end position="102"/>
    </location>
</feature>
<dbReference type="Gramene" id="MELO3C024774.2.1">
    <property type="protein sequence ID" value="MELO3C024774.2.1"/>
    <property type="gene ID" value="MELO3C024774.2"/>
</dbReference>
<sequence>MPSSPREEVDKERTLILYNSTETSTPRQKDIPQPPAIIPINKTKLLSPEGSNKEVFHKSFYDLAALMDDTSKKSEEGVHSTVASKGKEVMKKAIDDPLQGKK</sequence>
<evidence type="ECO:0000313" key="2">
    <source>
        <dbReference type="EnsemblPlants" id="MELO3C024774.2.1"/>
    </source>
</evidence>
<name>A0A9I9DW93_CUCME</name>
<dbReference type="EnsemblPlants" id="MELO3C024774.2.1">
    <property type="protein sequence ID" value="MELO3C024774.2.1"/>
    <property type="gene ID" value="MELO3C024774.2"/>
</dbReference>
<reference evidence="2" key="1">
    <citation type="submission" date="2023-03" db="UniProtKB">
        <authorList>
            <consortium name="EnsemblPlants"/>
        </authorList>
    </citation>
    <scope>IDENTIFICATION</scope>
</reference>
<accession>A0A9I9DW93</accession>
<evidence type="ECO:0000256" key="1">
    <source>
        <dbReference type="SAM" id="MobiDB-lite"/>
    </source>
</evidence>
<dbReference type="AlphaFoldDB" id="A0A9I9DW93"/>
<protein>
    <submittedName>
        <fullName evidence="2">Uncharacterized protein</fullName>
    </submittedName>
</protein>